<reference evidence="1" key="1">
    <citation type="submission" date="2020-12" db="EMBL/GenBank/DDBJ databases">
        <title>Metabolic potential, ecology and presence of endohyphal bacteria is reflected in genomic diversity of Mucoromycotina.</title>
        <authorList>
            <person name="Muszewska A."/>
            <person name="Okrasinska A."/>
            <person name="Steczkiewicz K."/>
            <person name="Drgas O."/>
            <person name="Orlowska M."/>
            <person name="Perlinska-Lenart U."/>
            <person name="Aleksandrzak-Piekarczyk T."/>
            <person name="Szatraj K."/>
            <person name="Zielenkiewicz U."/>
            <person name="Pilsyk S."/>
            <person name="Malc E."/>
            <person name="Mieczkowski P."/>
            <person name="Kruszewska J.S."/>
            <person name="Biernat P."/>
            <person name="Pawlowska J."/>
        </authorList>
    </citation>
    <scope>NUCLEOTIDE SEQUENCE</scope>
    <source>
        <strain evidence="1">WA0000017839</strain>
    </source>
</reference>
<sequence>MHLAAIDWPPVGQLPHLHGMLTLKPITRPGAAAMIQLPGEQNVVEGTESDKEEMLGDVTNISDDYDNTVAEQELTEEEFEITDEQVGNSTPEDSFVGKYLTEIQNRLKGGVTPIIYQRKTYWVYVKYEGSDYNTRISLSK</sequence>
<comment type="caution">
    <text evidence="1">The sequence shown here is derived from an EMBL/GenBank/DDBJ whole genome shotgun (WGS) entry which is preliminary data.</text>
</comment>
<protein>
    <submittedName>
        <fullName evidence="1">Uncharacterized protein</fullName>
    </submittedName>
</protein>
<dbReference type="AlphaFoldDB" id="A0A8H7QE70"/>
<name>A0A8H7QE70_9FUNG</name>
<dbReference type="Proteomes" id="UP000603453">
    <property type="component" value="Unassembled WGS sequence"/>
</dbReference>
<accession>A0A8H7QE70</accession>
<organism evidence="1 2">
    <name type="scientific">Mucor saturninus</name>
    <dbReference type="NCBI Taxonomy" id="64648"/>
    <lineage>
        <taxon>Eukaryota</taxon>
        <taxon>Fungi</taxon>
        <taxon>Fungi incertae sedis</taxon>
        <taxon>Mucoromycota</taxon>
        <taxon>Mucoromycotina</taxon>
        <taxon>Mucoromycetes</taxon>
        <taxon>Mucorales</taxon>
        <taxon>Mucorineae</taxon>
        <taxon>Mucoraceae</taxon>
        <taxon>Mucor</taxon>
    </lineage>
</organism>
<evidence type="ECO:0000313" key="2">
    <source>
        <dbReference type="Proteomes" id="UP000603453"/>
    </source>
</evidence>
<dbReference type="EMBL" id="JAEPRD010000534">
    <property type="protein sequence ID" value="KAG2190863.1"/>
    <property type="molecule type" value="Genomic_DNA"/>
</dbReference>
<keyword evidence="2" id="KW-1185">Reference proteome</keyword>
<evidence type="ECO:0000313" key="1">
    <source>
        <dbReference type="EMBL" id="KAG2190863.1"/>
    </source>
</evidence>
<proteinExistence type="predicted"/>
<gene>
    <name evidence="1" type="ORF">INT47_003198</name>
</gene>